<dbReference type="AlphaFoldDB" id="A0A428GVQ4"/>
<feature type="coiled-coil region" evidence="2">
    <location>
        <begin position="58"/>
        <end position="242"/>
    </location>
</feature>
<organism evidence="5 6">
    <name type="scientific">Streptococcus cristatus</name>
    <dbReference type="NCBI Taxonomy" id="45634"/>
    <lineage>
        <taxon>Bacteria</taxon>
        <taxon>Bacillati</taxon>
        <taxon>Bacillota</taxon>
        <taxon>Bacilli</taxon>
        <taxon>Lactobacillales</taxon>
        <taxon>Streptococcaceae</taxon>
        <taxon>Streptococcus</taxon>
    </lineage>
</organism>
<feature type="transmembrane region" description="Helical" evidence="3">
    <location>
        <begin position="621"/>
        <end position="648"/>
    </location>
</feature>
<feature type="transmembrane region" description="Helical" evidence="3">
    <location>
        <begin position="588"/>
        <end position="609"/>
    </location>
</feature>
<keyword evidence="3" id="KW-1133">Transmembrane helix</keyword>
<dbReference type="PANTHER" id="PTHR37813">
    <property type="entry name" value="FELS-2 PROPHAGE PROTEIN"/>
    <property type="match status" value="1"/>
</dbReference>
<evidence type="ECO:0000259" key="4">
    <source>
        <dbReference type="Pfam" id="PF10145"/>
    </source>
</evidence>
<dbReference type="RefSeq" id="WP_125370623.1">
    <property type="nucleotide sequence ID" value="NZ_RJPO01000002.1"/>
</dbReference>
<evidence type="ECO:0000313" key="6">
    <source>
        <dbReference type="Proteomes" id="UP000277890"/>
    </source>
</evidence>
<name>A0A428GVQ4_STRCR</name>
<dbReference type="Proteomes" id="UP000277890">
    <property type="component" value="Unassembled WGS sequence"/>
</dbReference>
<dbReference type="EMBL" id="RJPQ01000002">
    <property type="protein sequence ID" value="RSJ87217.1"/>
    <property type="molecule type" value="Genomic_DNA"/>
</dbReference>
<dbReference type="PANTHER" id="PTHR37813:SF1">
    <property type="entry name" value="FELS-2 PROPHAGE PROTEIN"/>
    <property type="match status" value="1"/>
</dbReference>
<dbReference type="Gene3D" id="1.10.287.1490">
    <property type="match status" value="1"/>
</dbReference>
<accession>A0A428GVQ4</accession>
<dbReference type="Pfam" id="PF10145">
    <property type="entry name" value="PhageMin_Tail"/>
    <property type="match status" value="1"/>
</dbReference>
<feature type="domain" description="Phage tail tape measure protein" evidence="4">
    <location>
        <begin position="314"/>
        <end position="483"/>
    </location>
</feature>
<sequence>MAGNIKGITIEIGGDTQPLQRALKGINKESAESTKELKQIDKALKFDTGNVTLLTQKQEVLSKQIATTKEKLETLRQAQSQVEAQFQRGDIGAEQYRAFQREVETTQNVLKSYETKLEGVNRALDSHGNTVESNRSKLNSLEAEQAQLASESEKLNSTFRLQESQLGSNASESEKLALAQRRIASQSELVERQIANLERQLELTKSEYGENSVEANRLEKTLNDTKTAYNNLQQEMEGLSNASQQSAASLEQTNGLLKADILMEFGDRLGELSQKLIEFGQQSLEAFREVDEGMDIIITKTGASGKALEGMQDIATELATSIPTDFATAGSAVGELNTQFGLTGDALSQASALLIKYSEINGSDVTQSAISAKQAIEAYGLESKDLAMVLDTVTFTSQQTGVGVQDLMSKVVSGAPQIKSLGLSFDEGVALMGRFEKAGVDSSAALSTLSKAAVNYAKDGLTLQDGLAKTVEQIKNSTNETESLTLASEVFGSKAAPRMVDAIKRGAFSFNDLSGTAKNALGVVTSTYEATLDPIDKFTIAQNTAKAAMAEVGGVLAEALAPVLELLAQLLQAVANWFSNLPSPIQTFIVIMGGLITVVGLLLPGLLALQAAAVAMGTTIGGLVVAAAPIVGTVLGIIAVIALLVVGIQELWQNNEGFRTAVIEIWNAIYAFISVILQEISTFIMTIWGTLTTWWTENQALIQVAVETVWNAISTVIQTVMSLIGPYLEAAWANIQLIITTAWDIIKTVVETAINVVLGIIKAIMQVITGDWSGAWETIKGVLQRVWQAIQQIVTTILSAIGQFISNTWNGIKDTISNVLTAISGIVSSIWNTIKSVITSVISSIVSFVSSGWSGIQQTISSILSGISSTVSSVWNGIKNSISNAINGAKNVVSSAINAIKNLFNFKISWPHIPLPHFSVSGSANPLDWLKGGLPKISIAWYAKGGILTKPTAFGMNGNQLMVGGEAGKEAVLPLTKQNLAAIGEEIASTMGTGGNVINVSITDVVIREEADIKRLANQVAERIHDELTRIQSLRGVRL</sequence>
<dbReference type="NCBIfam" id="TIGR01760">
    <property type="entry name" value="tape_meas_TP901"/>
    <property type="match status" value="1"/>
</dbReference>
<dbReference type="Gene3D" id="1.20.120.20">
    <property type="entry name" value="Apolipoprotein"/>
    <property type="match status" value="1"/>
</dbReference>
<keyword evidence="1" id="KW-1188">Viral release from host cell</keyword>
<keyword evidence="2" id="KW-0175">Coiled coil</keyword>
<protein>
    <submittedName>
        <fullName evidence="5">Chromosome partition protein Smc</fullName>
    </submittedName>
</protein>
<evidence type="ECO:0000256" key="3">
    <source>
        <dbReference type="SAM" id="Phobius"/>
    </source>
</evidence>
<proteinExistence type="predicted"/>
<gene>
    <name evidence="5" type="primary">smc_2</name>
    <name evidence="5" type="ORF">D8794_03060</name>
</gene>
<evidence type="ECO:0000256" key="2">
    <source>
        <dbReference type="SAM" id="Coils"/>
    </source>
</evidence>
<dbReference type="InterPro" id="IPR016024">
    <property type="entry name" value="ARM-type_fold"/>
</dbReference>
<reference evidence="5 6" key="1">
    <citation type="submission" date="2018-11" db="EMBL/GenBank/DDBJ databases">
        <title>Species Designations Belie Phenotypic and Genotypic Heterogeneity in Oral Streptococci.</title>
        <authorList>
            <person name="Velsko I."/>
        </authorList>
    </citation>
    <scope>NUCLEOTIDE SEQUENCE [LARGE SCALE GENOMIC DNA]</scope>
    <source>
        <strain evidence="5 6">A54</strain>
    </source>
</reference>
<evidence type="ECO:0000256" key="1">
    <source>
        <dbReference type="ARBA" id="ARBA00022612"/>
    </source>
</evidence>
<keyword evidence="3" id="KW-0472">Membrane</keyword>
<dbReference type="SUPFAM" id="SSF48371">
    <property type="entry name" value="ARM repeat"/>
    <property type="match status" value="1"/>
</dbReference>
<comment type="caution">
    <text evidence="5">The sequence shown here is derived from an EMBL/GenBank/DDBJ whole genome shotgun (WGS) entry which is preliminary data.</text>
</comment>
<evidence type="ECO:0000313" key="5">
    <source>
        <dbReference type="EMBL" id="RSJ87217.1"/>
    </source>
</evidence>
<keyword evidence="3" id="KW-0812">Transmembrane</keyword>
<dbReference type="InterPro" id="IPR010090">
    <property type="entry name" value="Phage_tape_meas"/>
</dbReference>